<dbReference type="OrthoDB" id="9808666at2"/>
<evidence type="ECO:0000256" key="1">
    <source>
        <dbReference type="SAM" id="MobiDB-lite"/>
    </source>
</evidence>
<keyword evidence="3" id="KW-1185">Reference proteome</keyword>
<protein>
    <submittedName>
        <fullName evidence="2">DUF1905 domain-containing protein</fullName>
    </submittedName>
</protein>
<proteinExistence type="predicted"/>
<feature type="compositionally biased region" description="Polar residues" evidence="1">
    <location>
        <begin position="1"/>
        <end position="12"/>
    </location>
</feature>
<dbReference type="AlphaFoldDB" id="A0A3A1TUN1"/>
<dbReference type="SUPFAM" id="SSF141694">
    <property type="entry name" value="AF2212/PG0164-like"/>
    <property type="match status" value="1"/>
</dbReference>
<feature type="region of interest" description="Disordered" evidence="1">
    <location>
        <begin position="1"/>
        <end position="28"/>
    </location>
</feature>
<dbReference type="Proteomes" id="UP000265742">
    <property type="component" value="Unassembled WGS sequence"/>
</dbReference>
<dbReference type="Pfam" id="PF08922">
    <property type="entry name" value="DUF1905"/>
    <property type="match status" value="1"/>
</dbReference>
<evidence type="ECO:0000313" key="3">
    <source>
        <dbReference type="Proteomes" id="UP000265742"/>
    </source>
</evidence>
<accession>A0A3A1TUN1</accession>
<dbReference type="InterPro" id="IPR037079">
    <property type="entry name" value="AF2212/PG0164-like_sf"/>
</dbReference>
<evidence type="ECO:0000313" key="2">
    <source>
        <dbReference type="EMBL" id="RIX27590.1"/>
    </source>
</evidence>
<dbReference type="InterPro" id="IPR015018">
    <property type="entry name" value="DUF1905"/>
</dbReference>
<gene>
    <name evidence="2" type="ORF">D1781_08445</name>
</gene>
<sequence>MPSTAATRSNTRAVPFKRSRGSSATGPVCPTSLRSKPVTVLHDDLTLEFTAPLWRWEARREFWTFVSLPSAATEEIRDIAGDLPRGFGAVRAHARIGAKQWWTSVFPQNADGQYVLPVKKSVRTANDLELGDDVAVWLQLQP</sequence>
<reference evidence="3" key="1">
    <citation type="submission" date="2018-09" db="EMBL/GenBank/DDBJ databases">
        <authorList>
            <person name="Kim I."/>
        </authorList>
    </citation>
    <scope>NUCLEOTIDE SEQUENCE [LARGE SCALE GENOMIC DNA]</scope>
    <source>
        <strain evidence="3">DD4a</strain>
    </source>
</reference>
<comment type="caution">
    <text evidence="2">The sequence shown here is derived from an EMBL/GenBank/DDBJ whole genome shotgun (WGS) entry which is preliminary data.</text>
</comment>
<dbReference type="EMBL" id="QXTG01000002">
    <property type="protein sequence ID" value="RIX27590.1"/>
    <property type="molecule type" value="Genomic_DNA"/>
</dbReference>
<dbReference type="Gene3D" id="2.40.30.100">
    <property type="entry name" value="AF2212/PG0164-like"/>
    <property type="match status" value="1"/>
</dbReference>
<organism evidence="2 3">
    <name type="scientific">Amnibacterium setariae</name>
    <dbReference type="NCBI Taxonomy" id="2306585"/>
    <lineage>
        <taxon>Bacteria</taxon>
        <taxon>Bacillati</taxon>
        <taxon>Actinomycetota</taxon>
        <taxon>Actinomycetes</taxon>
        <taxon>Micrococcales</taxon>
        <taxon>Microbacteriaceae</taxon>
        <taxon>Amnibacterium</taxon>
    </lineage>
</organism>
<name>A0A3A1TUN1_9MICO</name>